<proteinExistence type="inferred from homology"/>
<dbReference type="InterPro" id="IPR013805">
    <property type="entry name" value="GrpE_CC"/>
</dbReference>
<comment type="similarity">
    <text evidence="1 4 6">Belongs to the GrpE family.</text>
</comment>
<dbReference type="GO" id="GO:0051087">
    <property type="term" value="F:protein-folding chaperone binding"/>
    <property type="evidence" value="ECO:0007669"/>
    <property type="project" value="InterPro"/>
</dbReference>
<evidence type="ECO:0000256" key="1">
    <source>
        <dbReference type="ARBA" id="ARBA00009054"/>
    </source>
</evidence>
<dbReference type="PRINTS" id="PR00773">
    <property type="entry name" value="GRPEPROTEIN"/>
</dbReference>
<feature type="compositionally biased region" description="Low complexity" evidence="8">
    <location>
        <begin position="204"/>
        <end position="224"/>
    </location>
</feature>
<evidence type="ECO:0000256" key="8">
    <source>
        <dbReference type="SAM" id="MobiDB-lite"/>
    </source>
</evidence>
<dbReference type="EMBL" id="WXYQ01000004">
    <property type="protein sequence ID" value="NBG95106.1"/>
    <property type="molecule type" value="Genomic_DNA"/>
</dbReference>
<reference evidence="9 10" key="1">
    <citation type="journal article" date="2016" name="Int. J. Syst. Evol. Microbiol.">
        <title>Pyruvatibacter mobilis gen. nov., sp. nov., a marine bacterium from the culture broth of Picochlorum sp. 122.</title>
        <authorList>
            <person name="Wang G."/>
            <person name="Tang M."/>
            <person name="Wu H."/>
            <person name="Dai S."/>
            <person name="Li T."/>
            <person name="Chen C."/>
            <person name="He H."/>
            <person name="Fan J."/>
            <person name="Xiang W."/>
            <person name="Li X."/>
        </authorList>
    </citation>
    <scope>NUCLEOTIDE SEQUENCE [LARGE SCALE GENOMIC DNA]</scope>
    <source>
        <strain evidence="9 10">GYP-11</strain>
    </source>
</reference>
<feature type="region of interest" description="Disordered" evidence="8">
    <location>
        <begin position="1"/>
        <end position="47"/>
    </location>
</feature>
<dbReference type="GO" id="GO:0005737">
    <property type="term" value="C:cytoplasm"/>
    <property type="evidence" value="ECO:0007669"/>
    <property type="project" value="UniProtKB-SubCell"/>
</dbReference>
<keyword evidence="7" id="KW-0175">Coiled coil</keyword>
<comment type="subunit">
    <text evidence="4">Homodimer.</text>
</comment>
<dbReference type="GO" id="GO:0051082">
    <property type="term" value="F:unfolded protein binding"/>
    <property type="evidence" value="ECO:0007669"/>
    <property type="project" value="TreeGrafter"/>
</dbReference>
<evidence type="ECO:0000256" key="5">
    <source>
        <dbReference type="RuleBase" id="RU000639"/>
    </source>
</evidence>
<comment type="subcellular location">
    <subcellularLocation>
        <location evidence="4">Cytoplasm</location>
    </subcellularLocation>
</comment>
<dbReference type="PANTHER" id="PTHR21237:SF23">
    <property type="entry name" value="GRPE PROTEIN HOMOLOG, MITOCHONDRIAL"/>
    <property type="match status" value="1"/>
</dbReference>
<dbReference type="PANTHER" id="PTHR21237">
    <property type="entry name" value="GRPE PROTEIN"/>
    <property type="match status" value="1"/>
</dbReference>
<evidence type="ECO:0000256" key="4">
    <source>
        <dbReference type="HAMAP-Rule" id="MF_01151"/>
    </source>
</evidence>
<dbReference type="HAMAP" id="MF_01151">
    <property type="entry name" value="GrpE"/>
    <property type="match status" value="1"/>
</dbReference>
<dbReference type="OrthoDB" id="9789811at2"/>
<dbReference type="GO" id="GO:0042803">
    <property type="term" value="F:protein homodimerization activity"/>
    <property type="evidence" value="ECO:0007669"/>
    <property type="project" value="InterPro"/>
</dbReference>
<feature type="compositionally biased region" description="Low complexity" evidence="8">
    <location>
        <begin position="15"/>
        <end position="39"/>
    </location>
</feature>
<dbReference type="PROSITE" id="PS01071">
    <property type="entry name" value="GRPE"/>
    <property type="match status" value="1"/>
</dbReference>
<dbReference type="InterPro" id="IPR009012">
    <property type="entry name" value="GrpE_head"/>
</dbReference>
<keyword evidence="2 4" id="KW-0346">Stress response</keyword>
<evidence type="ECO:0000256" key="2">
    <source>
        <dbReference type="ARBA" id="ARBA00023016"/>
    </source>
</evidence>
<keyword evidence="3 4" id="KW-0143">Chaperone</keyword>
<keyword evidence="10" id="KW-1185">Reference proteome</keyword>
<evidence type="ECO:0000313" key="9">
    <source>
        <dbReference type="EMBL" id="NBG95106.1"/>
    </source>
</evidence>
<dbReference type="Pfam" id="PF01025">
    <property type="entry name" value="GrpE"/>
    <property type="match status" value="1"/>
</dbReference>
<evidence type="ECO:0000256" key="6">
    <source>
        <dbReference type="RuleBase" id="RU004478"/>
    </source>
</evidence>
<dbReference type="Proteomes" id="UP000470384">
    <property type="component" value="Unassembled WGS sequence"/>
</dbReference>
<keyword evidence="4" id="KW-0963">Cytoplasm</keyword>
<protein>
    <recommendedName>
        <fullName evidence="4 5">Protein GrpE</fullName>
    </recommendedName>
    <alternativeName>
        <fullName evidence="4">HSP-70 cofactor</fullName>
    </alternativeName>
</protein>
<dbReference type="InterPro" id="IPR000740">
    <property type="entry name" value="GrpE"/>
</dbReference>
<dbReference type="GO" id="GO:0006457">
    <property type="term" value="P:protein folding"/>
    <property type="evidence" value="ECO:0007669"/>
    <property type="project" value="InterPro"/>
</dbReference>
<evidence type="ECO:0000256" key="7">
    <source>
        <dbReference type="SAM" id="Coils"/>
    </source>
</evidence>
<dbReference type="AlphaFoldDB" id="A0A845QA92"/>
<dbReference type="NCBIfam" id="NF010738">
    <property type="entry name" value="PRK14140.1"/>
    <property type="match status" value="1"/>
</dbReference>
<comment type="caution">
    <text evidence="9">The sequence shown here is derived from an EMBL/GenBank/DDBJ whole genome shotgun (WGS) entry which is preliminary data.</text>
</comment>
<sequence>MSDPKDQAQPETPADEGAAQDAAAEGTPWDAPADGADAGEVTDAATGPEARIAELEAEVADLKDRLLRAVADAENTRKRAERDKQDAGKYAMTSFARDILSVGDNMRRAIDTLSDEDRQGVPEPVRNLIEGVEMTEREFLSVMERHGVKPINPHGEKFDPNLHQAMFEVPDPSKPSGTVMEVVATGYIIGDRLLRPAMVGVSKGGPAAAAAPAADAASASEANGEAGGTEGGTGDSSGGGASDGGKPNPGATIDTKA</sequence>
<evidence type="ECO:0000256" key="3">
    <source>
        <dbReference type="ARBA" id="ARBA00023186"/>
    </source>
</evidence>
<dbReference type="SUPFAM" id="SSF58014">
    <property type="entry name" value="Coiled-coil domain of nucleotide exchange factor GrpE"/>
    <property type="match status" value="1"/>
</dbReference>
<feature type="compositionally biased region" description="Gly residues" evidence="8">
    <location>
        <begin position="225"/>
        <end position="243"/>
    </location>
</feature>
<dbReference type="Gene3D" id="2.30.22.10">
    <property type="entry name" value="Head domain of nucleotide exchange factor GrpE"/>
    <property type="match status" value="1"/>
</dbReference>
<dbReference type="Gene3D" id="3.90.20.20">
    <property type="match status" value="1"/>
</dbReference>
<dbReference type="NCBIfam" id="NF010739">
    <property type="entry name" value="PRK14141.1"/>
    <property type="match status" value="1"/>
</dbReference>
<gene>
    <name evidence="4 9" type="primary">grpE</name>
    <name evidence="9" type="ORF">GTQ45_05115</name>
</gene>
<feature type="coiled-coil region" evidence="7">
    <location>
        <begin position="52"/>
        <end position="83"/>
    </location>
</feature>
<comment type="function">
    <text evidence="4 5">Participates actively in the response to hyperosmotic and heat shock by preventing the aggregation of stress-denatured proteins, in association with DnaK and GrpE. It is the nucleotide exchange factor for DnaK and may function as a thermosensor. Unfolded proteins bind initially to DnaJ; upon interaction with the DnaJ-bound protein, DnaK hydrolyzes its bound ATP, resulting in the formation of a stable complex. GrpE releases ADP from DnaK; ATP binding to DnaK triggers the release of the substrate protein, thus completing the reaction cycle. Several rounds of ATP-dependent interactions between DnaJ, DnaK and GrpE are required for fully efficient folding.</text>
</comment>
<feature type="region of interest" description="Disordered" evidence="8">
    <location>
        <begin position="203"/>
        <end position="257"/>
    </location>
</feature>
<accession>A0A845QA92</accession>
<dbReference type="SUPFAM" id="SSF51064">
    <property type="entry name" value="Head domain of nucleotide exchange factor GrpE"/>
    <property type="match status" value="1"/>
</dbReference>
<dbReference type="GO" id="GO:0000774">
    <property type="term" value="F:adenyl-nucleotide exchange factor activity"/>
    <property type="evidence" value="ECO:0007669"/>
    <property type="project" value="InterPro"/>
</dbReference>
<evidence type="ECO:0000313" key="10">
    <source>
        <dbReference type="Proteomes" id="UP000470384"/>
    </source>
</evidence>
<dbReference type="CDD" id="cd00446">
    <property type="entry name" value="GrpE"/>
    <property type="match status" value="1"/>
</dbReference>
<name>A0A845QA92_9HYPH</name>
<dbReference type="FunFam" id="2.30.22.10:FF:000002">
    <property type="entry name" value="GrpE protein homolog"/>
    <property type="match status" value="1"/>
</dbReference>
<organism evidence="9 10">
    <name type="scientific">Pyruvatibacter mobilis</name>
    <dbReference type="NCBI Taxonomy" id="1712261"/>
    <lineage>
        <taxon>Bacteria</taxon>
        <taxon>Pseudomonadati</taxon>
        <taxon>Pseudomonadota</taxon>
        <taxon>Alphaproteobacteria</taxon>
        <taxon>Hyphomicrobiales</taxon>
        <taxon>Parvibaculaceae</taxon>
        <taxon>Pyruvatibacter</taxon>
    </lineage>
</organism>